<dbReference type="EMBL" id="KQ257450">
    <property type="protein sequence ID" value="KND04611.1"/>
    <property type="molecule type" value="Genomic_DNA"/>
</dbReference>
<proteinExistence type="inferred from homology"/>
<accession>A0A0L0HTF2</accession>
<evidence type="ECO:0000259" key="3">
    <source>
        <dbReference type="SMART" id="SM00822"/>
    </source>
</evidence>
<dbReference type="VEuPathDB" id="FungiDB:SPPG_00329"/>
<evidence type="ECO:0000256" key="2">
    <source>
        <dbReference type="RuleBase" id="RU000363"/>
    </source>
</evidence>
<dbReference type="GeneID" id="27684062"/>
<dbReference type="CDD" id="cd05374">
    <property type="entry name" value="17beta-HSD-like_SDR_c"/>
    <property type="match status" value="1"/>
</dbReference>
<dbReference type="PROSITE" id="PS00061">
    <property type="entry name" value="ADH_SHORT"/>
    <property type="match status" value="1"/>
</dbReference>
<sequence>MPSVRGYLVSSEWALVRSPSKWMTWDLIAGMDWADRSWNAMWMWGLEKGLGFQVGYKVYNVGSVVITGAGSGIGAHAAKTLAEEGYTVFAGVRNLEDGKRLQEQLSSPVSKNIVPILLDVTNPTHVNRAGELVRAELSQHSSLQPLVAIVNCAGIPCASPIETISSSQMRQCLEVNVIGPVRVCQEFIPLLRESGGRVINVSSAAGFMACPLNGGYAASKMALEALSDSLRVEMQRWGLSVSVIEPGAVDTKLWSECSNQSQLPSPSEHLYSPLVTSLKSLTIETRQGLISPRHTTRAILHAIKDRYPKTRYLVGYDARCAAFMRAWVPDRVLDWAFWLVLGESRNP</sequence>
<dbReference type="GO" id="GO:0016491">
    <property type="term" value="F:oxidoreductase activity"/>
    <property type="evidence" value="ECO:0007669"/>
    <property type="project" value="TreeGrafter"/>
</dbReference>
<gene>
    <name evidence="4" type="ORF">SPPG_00329</name>
</gene>
<comment type="similarity">
    <text evidence="2">Belongs to the short-chain dehydrogenases/reductases (SDR) family.</text>
</comment>
<dbReference type="InParanoid" id="A0A0L0HTF2"/>
<dbReference type="FunCoup" id="A0A0L0HTF2">
    <property type="interactions" value="83"/>
</dbReference>
<feature type="domain" description="Ketoreductase" evidence="3">
    <location>
        <begin position="62"/>
        <end position="257"/>
    </location>
</feature>
<dbReference type="InterPro" id="IPR036291">
    <property type="entry name" value="NAD(P)-bd_dom_sf"/>
</dbReference>
<dbReference type="Proteomes" id="UP000053201">
    <property type="component" value="Unassembled WGS sequence"/>
</dbReference>
<dbReference type="PANTHER" id="PTHR43313:SF1">
    <property type="entry name" value="3BETA-HYDROXYSTEROID DEHYDROGENASE DHS-16"/>
    <property type="match status" value="1"/>
</dbReference>
<dbReference type="RefSeq" id="XP_016612650.1">
    <property type="nucleotide sequence ID" value="XM_016748656.1"/>
</dbReference>
<keyword evidence="5" id="KW-1185">Reference proteome</keyword>
<dbReference type="GO" id="GO:0008202">
    <property type="term" value="P:steroid metabolic process"/>
    <property type="evidence" value="ECO:0007669"/>
    <property type="project" value="TreeGrafter"/>
</dbReference>
<dbReference type="InterPro" id="IPR057326">
    <property type="entry name" value="KR_dom"/>
</dbReference>
<protein>
    <recommendedName>
        <fullName evidence="3">Ketoreductase domain-containing protein</fullName>
    </recommendedName>
</protein>
<dbReference type="Gene3D" id="3.40.50.720">
    <property type="entry name" value="NAD(P)-binding Rossmann-like Domain"/>
    <property type="match status" value="1"/>
</dbReference>
<evidence type="ECO:0000256" key="1">
    <source>
        <dbReference type="ARBA" id="ARBA00022857"/>
    </source>
</evidence>
<keyword evidence="1" id="KW-0521">NADP</keyword>
<dbReference type="STRING" id="645134.A0A0L0HTF2"/>
<dbReference type="SMART" id="SM00822">
    <property type="entry name" value="PKS_KR"/>
    <property type="match status" value="1"/>
</dbReference>
<dbReference type="PANTHER" id="PTHR43313">
    <property type="entry name" value="SHORT-CHAIN DEHYDROGENASE/REDUCTASE FAMILY 9C"/>
    <property type="match status" value="1"/>
</dbReference>
<dbReference type="OrthoDB" id="498125at2759"/>
<dbReference type="InterPro" id="IPR020904">
    <property type="entry name" value="Sc_DH/Rdtase_CS"/>
</dbReference>
<dbReference type="OMA" id="GGTPDWF"/>
<dbReference type="Pfam" id="PF00106">
    <property type="entry name" value="adh_short"/>
    <property type="match status" value="1"/>
</dbReference>
<name>A0A0L0HTF2_SPIPD</name>
<dbReference type="PRINTS" id="PR00080">
    <property type="entry name" value="SDRFAMILY"/>
</dbReference>
<dbReference type="PRINTS" id="PR00081">
    <property type="entry name" value="GDHRDH"/>
</dbReference>
<dbReference type="eggNOG" id="KOG1610">
    <property type="taxonomic scope" value="Eukaryota"/>
</dbReference>
<dbReference type="InterPro" id="IPR002347">
    <property type="entry name" value="SDR_fam"/>
</dbReference>
<dbReference type="AlphaFoldDB" id="A0A0L0HTF2"/>
<evidence type="ECO:0000313" key="4">
    <source>
        <dbReference type="EMBL" id="KND04611.1"/>
    </source>
</evidence>
<evidence type="ECO:0000313" key="5">
    <source>
        <dbReference type="Proteomes" id="UP000053201"/>
    </source>
</evidence>
<organism evidence="4 5">
    <name type="scientific">Spizellomyces punctatus (strain DAOM BR117)</name>
    <dbReference type="NCBI Taxonomy" id="645134"/>
    <lineage>
        <taxon>Eukaryota</taxon>
        <taxon>Fungi</taxon>
        <taxon>Fungi incertae sedis</taxon>
        <taxon>Chytridiomycota</taxon>
        <taxon>Chytridiomycota incertae sedis</taxon>
        <taxon>Chytridiomycetes</taxon>
        <taxon>Spizellomycetales</taxon>
        <taxon>Spizellomycetaceae</taxon>
        <taxon>Spizellomyces</taxon>
    </lineage>
</organism>
<reference evidence="4 5" key="1">
    <citation type="submission" date="2009-08" db="EMBL/GenBank/DDBJ databases">
        <title>The Genome Sequence of Spizellomyces punctatus strain DAOM BR117.</title>
        <authorList>
            <consortium name="The Broad Institute Genome Sequencing Platform"/>
            <person name="Russ C."/>
            <person name="Cuomo C."/>
            <person name="Shea T."/>
            <person name="Young S.K."/>
            <person name="Zeng Q."/>
            <person name="Koehrsen M."/>
            <person name="Haas B."/>
            <person name="Borodovsky M."/>
            <person name="Guigo R."/>
            <person name="Alvarado L."/>
            <person name="Berlin A."/>
            <person name="Bochicchio J."/>
            <person name="Borenstein D."/>
            <person name="Chapman S."/>
            <person name="Chen Z."/>
            <person name="Engels R."/>
            <person name="Freedman E."/>
            <person name="Gellesch M."/>
            <person name="Goldberg J."/>
            <person name="Griggs A."/>
            <person name="Gujja S."/>
            <person name="Heiman D."/>
            <person name="Hepburn T."/>
            <person name="Howarth C."/>
            <person name="Jen D."/>
            <person name="Larson L."/>
            <person name="Lewis B."/>
            <person name="Mehta T."/>
            <person name="Park D."/>
            <person name="Pearson M."/>
            <person name="Roberts A."/>
            <person name="Saif S."/>
            <person name="Shenoy N."/>
            <person name="Sisk P."/>
            <person name="Stolte C."/>
            <person name="Sykes S."/>
            <person name="Thomson T."/>
            <person name="Walk T."/>
            <person name="White J."/>
            <person name="Yandava C."/>
            <person name="Burger G."/>
            <person name="Gray M.W."/>
            <person name="Holland P.W.H."/>
            <person name="King N."/>
            <person name="Lang F.B.F."/>
            <person name="Roger A.J."/>
            <person name="Ruiz-Trillo I."/>
            <person name="Lander E."/>
            <person name="Nusbaum C."/>
        </authorList>
    </citation>
    <scope>NUCLEOTIDE SEQUENCE [LARGE SCALE GENOMIC DNA]</scope>
    <source>
        <strain evidence="4 5">DAOM BR117</strain>
    </source>
</reference>
<dbReference type="SUPFAM" id="SSF51735">
    <property type="entry name" value="NAD(P)-binding Rossmann-fold domains"/>
    <property type="match status" value="1"/>
</dbReference>